<keyword evidence="4" id="KW-1185">Reference proteome</keyword>
<evidence type="ECO:0000259" key="1">
    <source>
        <dbReference type="Pfam" id="PF26078"/>
    </source>
</evidence>
<protein>
    <submittedName>
        <fullName evidence="3">Baseplate protein j-like</fullName>
    </submittedName>
</protein>
<sequence>MSHALPTIDLTRLPAPDVVEELSYETILDQWKATFRDHWGHAEDAPLLDLESDPVVKLLEAGAYRELLLRQRINDSARAVMLAYAVGSDLDNLAALTPAVRKVIHPGDPNAVPPVPPVLESDDEFRRRLQMAPESFSVAGPEGAYLYAALKVPGCRDASVTNPGPCKVEVTVLGREGNGTPSDAVVQAVETALADGDVRPLTDEVTVKKATILPYAIHATLAFYDGPDTQVATNAARDAVKDYVRSHHRLGDGITLSGIYAALHQPGVRKVTLTSPTADIPALAHQAAYCTNLEVIA</sequence>
<dbReference type="InterPro" id="IPR058530">
    <property type="entry name" value="Baseplate_J-like_C"/>
</dbReference>
<dbReference type="Pfam" id="PF26079">
    <property type="entry name" value="Baseplate_J_C"/>
    <property type="match status" value="1"/>
</dbReference>
<evidence type="ECO:0000313" key="3">
    <source>
        <dbReference type="EMBL" id="VFQ42472.1"/>
    </source>
</evidence>
<proteinExistence type="predicted"/>
<feature type="domain" description="Baseplate J-like central" evidence="1">
    <location>
        <begin position="138"/>
        <end position="208"/>
    </location>
</feature>
<name>A0A4U8YLP9_9BACT</name>
<dbReference type="AlphaFoldDB" id="A0A4U8YLP9"/>
<dbReference type="PANTHER" id="PTHR35862:SF1">
    <property type="entry name" value="FELS-2 PROPHAGE PROTEIN"/>
    <property type="match status" value="1"/>
</dbReference>
<reference evidence="3 4" key="1">
    <citation type="submission" date="2019-03" db="EMBL/GenBank/DDBJ databases">
        <authorList>
            <person name="Nijsse B."/>
        </authorList>
    </citation>
    <scope>NUCLEOTIDE SEQUENCE [LARGE SCALE GENOMIC DNA]</scope>
    <source>
        <strain evidence="3">Desulfoluna butyratoxydans MSL71</strain>
    </source>
</reference>
<dbReference type="EMBL" id="CAADHO010000001">
    <property type="protein sequence ID" value="VFQ42472.1"/>
    <property type="molecule type" value="Genomic_DNA"/>
</dbReference>
<dbReference type="InterPro" id="IPR052726">
    <property type="entry name" value="Phage_Baseplate_Hub"/>
</dbReference>
<evidence type="ECO:0000259" key="2">
    <source>
        <dbReference type="Pfam" id="PF26079"/>
    </source>
</evidence>
<dbReference type="PIRSF" id="PIRSF020481">
    <property type="entry name" value="BAP"/>
    <property type="match status" value="1"/>
</dbReference>
<dbReference type="Proteomes" id="UP000507962">
    <property type="component" value="Unassembled WGS sequence"/>
</dbReference>
<dbReference type="PANTHER" id="PTHR35862">
    <property type="entry name" value="FELS-2 PROPHAGE PROTEIN"/>
    <property type="match status" value="1"/>
</dbReference>
<dbReference type="Pfam" id="PF26078">
    <property type="entry name" value="Baseplate_J_M"/>
    <property type="match status" value="1"/>
</dbReference>
<dbReference type="InterPro" id="IPR014507">
    <property type="entry name" value="Baseplate_assembly_J_pred"/>
</dbReference>
<accession>A0A4U8YLP9</accession>
<dbReference type="RefSeq" id="WP_218950912.1">
    <property type="nucleotide sequence ID" value="NZ_CAADHO010000001.1"/>
</dbReference>
<organism evidence="3 4">
    <name type="scientific">Desulfoluna butyratoxydans</name>
    <dbReference type="NCBI Taxonomy" id="231438"/>
    <lineage>
        <taxon>Bacteria</taxon>
        <taxon>Pseudomonadati</taxon>
        <taxon>Thermodesulfobacteriota</taxon>
        <taxon>Desulfobacteria</taxon>
        <taxon>Desulfobacterales</taxon>
        <taxon>Desulfolunaceae</taxon>
        <taxon>Desulfoluna</taxon>
    </lineage>
</organism>
<evidence type="ECO:0000313" key="4">
    <source>
        <dbReference type="Proteomes" id="UP000507962"/>
    </source>
</evidence>
<feature type="domain" description="Baseplate J-like C-terminal" evidence="2">
    <location>
        <begin position="215"/>
        <end position="295"/>
    </location>
</feature>
<gene>
    <name evidence="3" type="ORF">MSL71_900</name>
</gene>
<dbReference type="InterPro" id="IPR058531">
    <property type="entry name" value="Baseplate_J_M"/>
</dbReference>